<evidence type="ECO:0000313" key="2">
    <source>
        <dbReference type="Proteomes" id="UP001057738"/>
    </source>
</evidence>
<proteinExistence type="predicted"/>
<keyword evidence="2" id="KW-1185">Reference proteome</keyword>
<dbReference type="EMBL" id="CP102515">
    <property type="protein sequence ID" value="UUY52332.1"/>
    <property type="molecule type" value="Genomic_DNA"/>
</dbReference>
<name>A0ABY5Q7B1_9ACTN</name>
<dbReference type="RefSeq" id="WP_257858074.1">
    <property type="nucleotide sequence ID" value="NZ_CP102515.1"/>
</dbReference>
<dbReference type="GeneID" id="95578593"/>
<accession>A0ABY5Q7B1</accession>
<evidence type="ECO:0000313" key="1">
    <source>
        <dbReference type="EMBL" id="UUY52332.1"/>
    </source>
</evidence>
<keyword evidence="1" id="KW-0614">Plasmid</keyword>
<dbReference type="Proteomes" id="UP001057738">
    <property type="component" value="Plasmid unnamed1"/>
</dbReference>
<sequence>MSAGIAPDGPHAGIDGLCEQIQGALAAWAPGLLGVHLRGTVSGPAELARLVATVADAAELTVLPGDGATARAELHAAAGRAAAAADGRQGTDVRAELAAVRAGCRRAAVAVGQCVAVTF</sequence>
<gene>
    <name evidence="1" type="ORF">NRK68_34210</name>
</gene>
<protein>
    <submittedName>
        <fullName evidence="1">Uncharacterized protein</fullName>
    </submittedName>
</protein>
<reference evidence="1" key="1">
    <citation type="submission" date="2022-08" db="EMBL/GenBank/DDBJ databases">
        <authorList>
            <person name="Tian L."/>
        </authorList>
    </citation>
    <scope>NUCLEOTIDE SEQUENCE</scope>
    <source>
        <strain evidence="1">CM253</strain>
        <plasmid evidence="1">unnamed1</plasmid>
    </source>
</reference>
<geneLocation type="plasmid" evidence="1 2">
    <name>unnamed1</name>
</geneLocation>
<organism evidence="1 2">
    <name type="scientific">Streptomyces yangpuensis</name>
    <dbReference type="NCBI Taxonomy" id="1648182"/>
    <lineage>
        <taxon>Bacteria</taxon>
        <taxon>Bacillati</taxon>
        <taxon>Actinomycetota</taxon>
        <taxon>Actinomycetes</taxon>
        <taxon>Kitasatosporales</taxon>
        <taxon>Streptomycetaceae</taxon>
        <taxon>Streptomyces</taxon>
    </lineage>
</organism>